<feature type="domain" description="CUB" evidence="5">
    <location>
        <begin position="161"/>
        <end position="279"/>
    </location>
</feature>
<keyword evidence="7" id="KW-1185">Reference proteome</keyword>
<evidence type="ECO:0000256" key="3">
    <source>
        <dbReference type="PROSITE-ProRule" id="PRU00059"/>
    </source>
</evidence>
<feature type="chain" id="PRO_5040931077" description="CUB domain-containing protein" evidence="4">
    <location>
        <begin position="21"/>
        <end position="408"/>
    </location>
</feature>
<dbReference type="InterPro" id="IPR000859">
    <property type="entry name" value="CUB_dom"/>
</dbReference>
<accession>A0A9W9YQ13</accession>
<feature type="domain" description="CUB" evidence="5">
    <location>
        <begin position="35"/>
        <end position="154"/>
    </location>
</feature>
<evidence type="ECO:0000256" key="2">
    <source>
        <dbReference type="ARBA" id="ARBA00023157"/>
    </source>
</evidence>
<keyword evidence="1" id="KW-0677">Repeat</keyword>
<feature type="domain" description="CUB" evidence="5">
    <location>
        <begin position="282"/>
        <end position="401"/>
    </location>
</feature>
<gene>
    <name evidence="6" type="ORF">OS493_023836</name>
</gene>
<keyword evidence="2" id="KW-1015">Disulfide bond</keyword>
<reference evidence="6" key="1">
    <citation type="submission" date="2023-01" db="EMBL/GenBank/DDBJ databases">
        <title>Genome assembly of the deep-sea coral Lophelia pertusa.</title>
        <authorList>
            <person name="Herrera S."/>
            <person name="Cordes E."/>
        </authorList>
    </citation>
    <scope>NUCLEOTIDE SEQUENCE</scope>
    <source>
        <strain evidence="6">USNM1676648</strain>
        <tissue evidence="6">Polyp</tissue>
    </source>
</reference>
<dbReference type="Proteomes" id="UP001163046">
    <property type="component" value="Unassembled WGS sequence"/>
</dbReference>
<dbReference type="EMBL" id="MU827319">
    <property type="protein sequence ID" value="KAJ7357702.1"/>
    <property type="molecule type" value="Genomic_DNA"/>
</dbReference>
<comment type="caution">
    <text evidence="3">Lacks conserved residue(s) required for the propagation of feature annotation.</text>
</comment>
<evidence type="ECO:0000256" key="1">
    <source>
        <dbReference type="ARBA" id="ARBA00022737"/>
    </source>
</evidence>
<dbReference type="CDD" id="cd00041">
    <property type="entry name" value="CUB"/>
    <property type="match status" value="3"/>
</dbReference>
<dbReference type="AlphaFoldDB" id="A0A9W9YQ13"/>
<feature type="signal peptide" evidence="4">
    <location>
        <begin position="1"/>
        <end position="20"/>
    </location>
</feature>
<keyword evidence="4" id="KW-0732">Signal</keyword>
<evidence type="ECO:0000256" key="4">
    <source>
        <dbReference type="SAM" id="SignalP"/>
    </source>
</evidence>
<evidence type="ECO:0000259" key="5">
    <source>
        <dbReference type="PROSITE" id="PS01180"/>
    </source>
</evidence>
<dbReference type="OrthoDB" id="5980118at2759"/>
<name>A0A9W9YQ13_9CNID</name>
<protein>
    <recommendedName>
        <fullName evidence="5">CUB domain-containing protein</fullName>
    </recommendedName>
</protein>
<organism evidence="6 7">
    <name type="scientific">Desmophyllum pertusum</name>
    <dbReference type="NCBI Taxonomy" id="174260"/>
    <lineage>
        <taxon>Eukaryota</taxon>
        <taxon>Metazoa</taxon>
        <taxon>Cnidaria</taxon>
        <taxon>Anthozoa</taxon>
        <taxon>Hexacorallia</taxon>
        <taxon>Scleractinia</taxon>
        <taxon>Caryophylliina</taxon>
        <taxon>Caryophylliidae</taxon>
        <taxon>Desmophyllum</taxon>
    </lineage>
</organism>
<dbReference type="SMART" id="SM00042">
    <property type="entry name" value="CUB"/>
    <property type="match status" value="3"/>
</dbReference>
<dbReference type="SUPFAM" id="SSF49854">
    <property type="entry name" value="Spermadhesin, CUB domain"/>
    <property type="match status" value="3"/>
</dbReference>
<proteinExistence type="predicted"/>
<dbReference type="PANTHER" id="PTHR24251">
    <property type="entry name" value="OVOCHYMASE-RELATED"/>
    <property type="match status" value="1"/>
</dbReference>
<dbReference type="Gene3D" id="2.60.120.290">
    <property type="entry name" value="Spermadhesin, CUB domain"/>
    <property type="match status" value="3"/>
</dbReference>
<comment type="caution">
    <text evidence="6">The sequence shown here is derived from an EMBL/GenBank/DDBJ whole genome shotgun (WGS) entry which is preliminary data.</text>
</comment>
<evidence type="ECO:0000313" key="7">
    <source>
        <dbReference type="Proteomes" id="UP001163046"/>
    </source>
</evidence>
<evidence type="ECO:0000313" key="6">
    <source>
        <dbReference type="EMBL" id="KAJ7357702.1"/>
    </source>
</evidence>
<dbReference type="InterPro" id="IPR035914">
    <property type="entry name" value="Sperma_CUB_dom_sf"/>
</dbReference>
<dbReference type="PANTHER" id="PTHR24251:SF37">
    <property type="entry name" value="CUB DOMAIN-CONTAINING PROTEIN"/>
    <property type="match status" value="1"/>
</dbReference>
<dbReference type="Pfam" id="PF00431">
    <property type="entry name" value="CUB"/>
    <property type="match status" value="3"/>
</dbReference>
<dbReference type="PROSITE" id="PS01180">
    <property type="entry name" value="CUB"/>
    <property type="match status" value="3"/>
</dbReference>
<sequence>MASAWNVAIVAVSFLAVVATDPCTSPGVFFSGSMCPANMTLNETSGVISSPYYPRKYPDNQTCNWQITASQGNRIVLEIEDINIESCGASSECTCDYLQVQNGFSVDPGASGRICGTHQKIKYYSNLERLNVMFVSDSNLPKSYHGFQATYKQLNYTPPICPTEAIPLSGNGKLSSPNYPMSNYTASQNCTWIITVPAGKHVKLAFTDFALGSCALDCSSEACTYVEVYDGASASSPSLGRFCKGSVLKETFSSGQQMFVRSHSGSTLDRGYEAQYSVLSVCPANMTLNETSGVISSPYYPRLYPDNQTCSWQITASQGNRIVLEIEPINIESCGASGECTCDYLQVQNGFSDDPGASGRICGSHQKIKYYSNLDRLTVMFVSGNSMPFMYDGFQATYRQLNYTPPSK</sequence>
<dbReference type="FunFam" id="2.60.120.290:FF:000005">
    <property type="entry name" value="Procollagen C-endopeptidase enhancer 1"/>
    <property type="match status" value="3"/>
</dbReference>